<accession>A0A7C4VV22</accession>
<dbReference type="InterPro" id="IPR015943">
    <property type="entry name" value="WD40/YVTN_repeat-like_dom_sf"/>
</dbReference>
<protein>
    <recommendedName>
        <fullName evidence="1">Pyrrolo-quinoline quinone repeat domain-containing protein</fullName>
    </recommendedName>
</protein>
<dbReference type="SUPFAM" id="SSF50998">
    <property type="entry name" value="Quinoprotein alcohol dehydrogenase-like"/>
    <property type="match status" value="1"/>
</dbReference>
<dbReference type="Pfam" id="PF13360">
    <property type="entry name" value="PQQ_2"/>
    <property type="match status" value="2"/>
</dbReference>
<dbReference type="InterPro" id="IPR018391">
    <property type="entry name" value="PQQ_b-propeller_rpt"/>
</dbReference>
<comment type="caution">
    <text evidence="2">The sequence shown here is derived from an EMBL/GenBank/DDBJ whole genome shotgun (WGS) entry which is preliminary data.</text>
</comment>
<feature type="domain" description="Pyrrolo-quinoline quinone repeat" evidence="1">
    <location>
        <begin position="336"/>
        <end position="472"/>
    </location>
</feature>
<dbReference type="Gene3D" id="2.40.10.480">
    <property type="match status" value="1"/>
</dbReference>
<evidence type="ECO:0000313" key="2">
    <source>
        <dbReference type="EMBL" id="HGU41307.1"/>
    </source>
</evidence>
<dbReference type="AlphaFoldDB" id="A0A7C4VV22"/>
<dbReference type="Gene3D" id="2.130.10.10">
    <property type="entry name" value="YVTN repeat-like/Quinoprotein amine dehydrogenase"/>
    <property type="match status" value="2"/>
</dbReference>
<dbReference type="EMBL" id="DSZT01000003">
    <property type="protein sequence ID" value="HGU41307.1"/>
    <property type="molecule type" value="Genomic_DNA"/>
</dbReference>
<feature type="domain" description="Pyrrolo-quinoline quinone repeat" evidence="1">
    <location>
        <begin position="488"/>
        <end position="588"/>
    </location>
</feature>
<evidence type="ECO:0000259" key="1">
    <source>
        <dbReference type="Pfam" id="PF13360"/>
    </source>
</evidence>
<sequence>MRKVSKYFAIFFILSLLIFYLVSCTSAPGENSGSTGGNGYTGKIRLNIVLQLPSSYTSTFSVGNSDAFLGKGVTSFKDELPISKVYFKLTDSDGIKIHEGDYKPNDTITFEVNVDASKKYTFFASLYTNASIYATETAIMQGSITIPLSATTKTVYLPVDFLNGSATLNFKIQNNWADEYEFNSIYITAKHTSTGVQKTIGQSSLSATNVAFQLTDAYPGVWEIQQTVTLKNKVQGNTVPYQKTNYLEVYPSIDLPYDVYPSIYNFVRYSKTLNGSASTTPAVAKDGTIYITDDKGWLYAFTDNGTQKWAKQLTTSAIYSGPVIDESGYIFVGAEDNKVYKVNPADGSVVWSFTAGGRVSYGIALTTYSIYFLATDGYLYSVNKENGQEFWRYYIGGIYFSHPSVAHDGTVYVAAGKLYAFNPDGTIKWTFNGNGSLRSGPSIDSDGTIYVADSGILYAIEPDGTERWNRSLYYYVYDYNYREPVIGSNGLIYINNSGTLYCIEKNNGTIKWSQYVSNNMSSTPLVDSENRVYVGCNNGYLQVLDGFSGKLLWAIDLGDSVYTAPTLSSVGDEKTVLIGVDNKLVSVHTLSKDLANTSWPKVFRDQANTSNVNTDLVTGNASLTTLIGTMPIVPPVSNLSAEYSRSGNSLTVAYQWNYTGYDYGKAKFVIYVKVPGSSLWQYVGETTSRTGASLNVVLQESSIDKVGVNVVVDTRQSGLTVCTPTLK</sequence>
<dbReference type="InterPro" id="IPR011047">
    <property type="entry name" value="Quinoprotein_ADH-like_sf"/>
</dbReference>
<dbReference type="PANTHER" id="PTHR34512">
    <property type="entry name" value="CELL SURFACE PROTEIN"/>
    <property type="match status" value="1"/>
</dbReference>
<organism evidence="2">
    <name type="scientific">Fervidobacterium pennivorans</name>
    <dbReference type="NCBI Taxonomy" id="93466"/>
    <lineage>
        <taxon>Bacteria</taxon>
        <taxon>Thermotogati</taxon>
        <taxon>Thermotogota</taxon>
        <taxon>Thermotogae</taxon>
        <taxon>Thermotogales</taxon>
        <taxon>Fervidobacteriaceae</taxon>
        <taxon>Fervidobacterium</taxon>
    </lineage>
</organism>
<gene>
    <name evidence="2" type="ORF">ENT72_00040</name>
</gene>
<dbReference type="PANTHER" id="PTHR34512:SF30">
    <property type="entry name" value="OUTER MEMBRANE PROTEIN ASSEMBLY FACTOR BAMB"/>
    <property type="match status" value="1"/>
</dbReference>
<reference evidence="2" key="1">
    <citation type="journal article" date="2020" name="mSystems">
        <title>Genome- and Community-Level Interaction Insights into Carbon Utilization and Element Cycling Functions of Hydrothermarchaeota in Hydrothermal Sediment.</title>
        <authorList>
            <person name="Zhou Z."/>
            <person name="Liu Y."/>
            <person name="Xu W."/>
            <person name="Pan J."/>
            <person name="Luo Z.H."/>
            <person name="Li M."/>
        </authorList>
    </citation>
    <scope>NUCLEOTIDE SEQUENCE [LARGE SCALE GENOMIC DNA]</scope>
    <source>
        <strain evidence="2">SpSt-604</strain>
    </source>
</reference>
<name>A0A7C4VV22_FERPE</name>
<dbReference type="InterPro" id="IPR002372">
    <property type="entry name" value="PQQ_rpt_dom"/>
</dbReference>
<proteinExistence type="predicted"/>
<dbReference type="SMART" id="SM00564">
    <property type="entry name" value="PQQ"/>
    <property type="match status" value="7"/>
</dbReference>